<dbReference type="InterPro" id="IPR015797">
    <property type="entry name" value="NUDIX_hydrolase-like_dom_sf"/>
</dbReference>
<dbReference type="Pfam" id="PF00293">
    <property type="entry name" value="NUDIX"/>
    <property type="match status" value="1"/>
</dbReference>
<gene>
    <name evidence="2" type="ORF">A3I41_03655</name>
</gene>
<dbReference type="Gene3D" id="3.90.79.10">
    <property type="entry name" value="Nucleoside Triphosphate Pyrophosphohydrolase"/>
    <property type="match status" value="1"/>
</dbReference>
<dbReference type="EMBL" id="MGEQ01000003">
    <property type="protein sequence ID" value="OGL87017.1"/>
    <property type="molecule type" value="Genomic_DNA"/>
</dbReference>
<evidence type="ECO:0000313" key="2">
    <source>
        <dbReference type="EMBL" id="OGL87017.1"/>
    </source>
</evidence>
<feature type="domain" description="Nudix hydrolase" evidence="1">
    <location>
        <begin position="98"/>
        <end position="257"/>
    </location>
</feature>
<evidence type="ECO:0000259" key="1">
    <source>
        <dbReference type="PROSITE" id="PS51462"/>
    </source>
</evidence>
<organism evidence="2 3">
    <name type="scientific">Candidatus Uhrbacteria bacterium RIFCSPLOWO2_02_FULL_48_18</name>
    <dbReference type="NCBI Taxonomy" id="1802408"/>
    <lineage>
        <taxon>Bacteria</taxon>
        <taxon>Candidatus Uhriibacteriota</taxon>
    </lineage>
</organism>
<evidence type="ECO:0000313" key="3">
    <source>
        <dbReference type="Proteomes" id="UP000176593"/>
    </source>
</evidence>
<comment type="caution">
    <text evidence="2">The sequence shown here is derived from an EMBL/GenBank/DDBJ whole genome shotgun (WGS) entry which is preliminary data.</text>
</comment>
<reference evidence="2 3" key="1">
    <citation type="journal article" date="2016" name="Nat. Commun.">
        <title>Thousands of microbial genomes shed light on interconnected biogeochemical processes in an aquifer system.</title>
        <authorList>
            <person name="Anantharaman K."/>
            <person name="Brown C.T."/>
            <person name="Hug L.A."/>
            <person name="Sharon I."/>
            <person name="Castelle C.J."/>
            <person name="Probst A.J."/>
            <person name="Thomas B.C."/>
            <person name="Singh A."/>
            <person name="Wilkins M.J."/>
            <person name="Karaoz U."/>
            <person name="Brodie E.L."/>
            <person name="Williams K.H."/>
            <person name="Hubbard S.S."/>
            <person name="Banfield J.F."/>
        </authorList>
    </citation>
    <scope>NUCLEOTIDE SEQUENCE [LARGE SCALE GENOMIC DNA]</scope>
</reference>
<protein>
    <recommendedName>
        <fullName evidence="1">Nudix hydrolase domain-containing protein</fullName>
    </recommendedName>
</protein>
<name>A0A1F7VAF9_9BACT</name>
<sequence length="257" mass="29441">MLFKSLVDHKQEDIDMRRILELGEQKSHEKEPPNAWVFRVLDLDPTDCAGLELRSEQNRLYCGALETALVNCMVLDEVSQEVRLAVESWMKFGNAPDDHARAVTIVICNEDRSAMLLQRKDLKHPNTECQGKYSLFGGSPHVGEDVLPAAYRELLEEIRHHEVAKCLHGLKHIDDLTLYSIQWPETYVCSIFVLSLPNDLFDRFVKSVAYQGDTAESVGVILTRHEFLDVLWFQEALNPGRNFVASHHIVIKQIFRS</sequence>
<dbReference type="InterPro" id="IPR000086">
    <property type="entry name" value="NUDIX_hydrolase_dom"/>
</dbReference>
<dbReference type="CDD" id="cd02883">
    <property type="entry name" value="NUDIX_Hydrolase"/>
    <property type="match status" value="1"/>
</dbReference>
<accession>A0A1F7VAF9</accession>
<dbReference type="AlphaFoldDB" id="A0A1F7VAF9"/>
<dbReference type="SUPFAM" id="SSF55811">
    <property type="entry name" value="Nudix"/>
    <property type="match status" value="1"/>
</dbReference>
<dbReference type="Proteomes" id="UP000176593">
    <property type="component" value="Unassembled WGS sequence"/>
</dbReference>
<dbReference type="PROSITE" id="PS51462">
    <property type="entry name" value="NUDIX"/>
    <property type="match status" value="1"/>
</dbReference>
<proteinExistence type="predicted"/>